<reference evidence="2" key="3">
    <citation type="submission" date="2023-05" db="EMBL/GenBank/DDBJ databases">
        <authorList>
            <person name="Smith C.H."/>
        </authorList>
    </citation>
    <scope>NUCLEOTIDE SEQUENCE</scope>
    <source>
        <strain evidence="2">CHS0354</strain>
        <tissue evidence="2">Mantle</tissue>
    </source>
</reference>
<name>A0AAE0SFL8_9BIVA</name>
<dbReference type="Proteomes" id="UP001195483">
    <property type="component" value="Unassembled WGS sequence"/>
</dbReference>
<protein>
    <recommendedName>
        <fullName evidence="4">Retrotransposon gag domain-containing protein</fullName>
    </recommendedName>
</protein>
<evidence type="ECO:0008006" key="4">
    <source>
        <dbReference type="Google" id="ProtNLM"/>
    </source>
</evidence>
<dbReference type="AlphaFoldDB" id="A0AAE0SFL8"/>
<dbReference type="PANTHER" id="PTHR45823">
    <property type="entry name" value="T-SNARE COILED-COIL HOMOLOGY DOMAIN-CONTAINING PROTEIN"/>
    <property type="match status" value="1"/>
</dbReference>
<reference evidence="2" key="2">
    <citation type="journal article" date="2021" name="Genome Biol. Evol.">
        <title>Developing a high-quality reference genome for a parasitic bivalve with doubly uniparental inheritance (Bivalvia: Unionida).</title>
        <authorList>
            <person name="Smith C.H."/>
        </authorList>
    </citation>
    <scope>NUCLEOTIDE SEQUENCE</scope>
    <source>
        <strain evidence="2">CHS0354</strain>
        <tissue evidence="2">Mantle</tissue>
    </source>
</reference>
<dbReference type="PANTHER" id="PTHR45823:SF1">
    <property type="entry name" value="T-SNARE COILED-COIL HOMOLOGY DOMAIN-CONTAINING PROTEIN"/>
    <property type="match status" value="1"/>
</dbReference>
<evidence type="ECO:0000256" key="1">
    <source>
        <dbReference type="SAM" id="MobiDB-lite"/>
    </source>
</evidence>
<organism evidence="2 3">
    <name type="scientific">Potamilus streckersoni</name>
    <dbReference type="NCBI Taxonomy" id="2493646"/>
    <lineage>
        <taxon>Eukaryota</taxon>
        <taxon>Metazoa</taxon>
        <taxon>Spiralia</taxon>
        <taxon>Lophotrochozoa</taxon>
        <taxon>Mollusca</taxon>
        <taxon>Bivalvia</taxon>
        <taxon>Autobranchia</taxon>
        <taxon>Heteroconchia</taxon>
        <taxon>Palaeoheterodonta</taxon>
        <taxon>Unionida</taxon>
        <taxon>Unionoidea</taxon>
        <taxon>Unionidae</taxon>
        <taxon>Ambleminae</taxon>
        <taxon>Lampsilini</taxon>
        <taxon>Potamilus</taxon>
    </lineage>
</organism>
<keyword evidence="3" id="KW-1185">Reference proteome</keyword>
<comment type="caution">
    <text evidence="2">The sequence shown here is derived from an EMBL/GenBank/DDBJ whole genome shotgun (WGS) entry which is preliminary data.</text>
</comment>
<dbReference type="EMBL" id="JAEAOA010002251">
    <property type="protein sequence ID" value="KAK3590793.1"/>
    <property type="molecule type" value="Genomic_DNA"/>
</dbReference>
<feature type="region of interest" description="Disordered" evidence="1">
    <location>
        <begin position="253"/>
        <end position="272"/>
    </location>
</feature>
<reference evidence="2" key="1">
    <citation type="journal article" date="2021" name="Genome Biol. Evol.">
        <title>A High-Quality Reference Genome for a Parasitic Bivalve with Doubly Uniparental Inheritance (Bivalvia: Unionida).</title>
        <authorList>
            <person name="Smith C.H."/>
        </authorList>
    </citation>
    <scope>NUCLEOTIDE SEQUENCE</scope>
    <source>
        <strain evidence="2">CHS0354</strain>
    </source>
</reference>
<gene>
    <name evidence="2" type="ORF">CHS0354_038731</name>
</gene>
<proteinExistence type="predicted"/>
<evidence type="ECO:0000313" key="3">
    <source>
        <dbReference type="Proteomes" id="UP001195483"/>
    </source>
</evidence>
<feature type="compositionally biased region" description="Polar residues" evidence="1">
    <location>
        <begin position="257"/>
        <end position="266"/>
    </location>
</feature>
<accession>A0AAE0SFL8</accession>
<sequence>MTSARRLLEYWGSRIADVFIPKSAQIMVENIPAVSERAETYTPDEEFYDTSIEILDDGVQIIGRTKCLDTPTGKQSAMRSRLHLDSQSQVSQDNDLKIKKYEMYSPTEDKNGIRASNPPESVATFTNTNRDACVGTQTSGSPIRNLIAHKHTHEDTIKIDEMYHQGTLNENKLGRMYTIRHVVTPLLGRLLKRRFPNHKENVSPIPIVPTETIHDNILCNISPCSNGCCTNESARLTSTPSWAVDSGHVTAKAQESRVANDSVPKSRSSRRDINSLIHNSNCTAYDRSGVDFSHKDSNKINEFTQNKYLEGTERVRKEKEPDKFDGKNVEWQDYIVHFEQVAYWNNWNKSERAQQLAMSLRGIAQGLLGDLDRTKIGDYDFLKSVLEQRFSPIERKTAYRCEFRNRRRQKSESAADYGYALKRLARLSRISDDSLFRLGKTY</sequence>
<evidence type="ECO:0000313" key="2">
    <source>
        <dbReference type="EMBL" id="KAK3590793.1"/>
    </source>
</evidence>